<name>A0A811MHV2_9POAL</name>
<feature type="region of interest" description="Disordered" evidence="1">
    <location>
        <begin position="31"/>
        <end position="109"/>
    </location>
</feature>
<dbReference type="Proteomes" id="UP000604825">
    <property type="component" value="Unassembled WGS sequence"/>
</dbReference>
<protein>
    <submittedName>
        <fullName evidence="2">Uncharacterized protein</fullName>
    </submittedName>
</protein>
<comment type="caution">
    <text evidence="2">The sequence shown here is derived from an EMBL/GenBank/DDBJ whole genome shotgun (WGS) entry which is preliminary data.</text>
</comment>
<dbReference type="OrthoDB" id="10667481at2759"/>
<keyword evidence="3" id="KW-1185">Reference proteome</keyword>
<dbReference type="EMBL" id="CAJGYO010000001">
    <property type="protein sequence ID" value="CAD6205076.1"/>
    <property type="molecule type" value="Genomic_DNA"/>
</dbReference>
<feature type="compositionally biased region" description="Basic residues" evidence="1">
    <location>
        <begin position="92"/>
        <end position="105"/>
    </location>
</feature>
<gene>
    <name evidence="2" type="ORF">NCGR_LOCUS2909</name>
</gene>
<proteinExistence type="predicted"/>
<accession>A0A811MHV2</accession>
<sequence length="268" mass="31207">MEEIEKAAERGELTELVLMVIRIQLDVAQCGMSSSEQPRCRTPFKDISNTTNNESEPTTSGVQPDATDPKERKRQREREVYANMPQDQKEKSLKKRRENYHRRKSQALVPNEEPEPIIPLTAEDDELLSENCLDSTNTTSAGDCDITTPSHNNSRTMILTNEQREAKRARERQHYASMSPEQREVRRARQNIQNDCRRGTQTQEHIGAANKRKRVAKRGNKRMERHRRRNTLIQIISPVLYHLMKIQLPRAIGLFQRQVDHLFTSREL</sequence>
<evidence type="ECO:0000256" key="1">
    <source>
        <dbReference type="SAM" id="MobiDB-lite"/>
    </source>
</evidence>
<evidence type="ECO:0000313" key="3">
    <source>
        <dbReference type="Proteomes" id="UP000604825"/>
    </source>
</evidence>
<feature type="compositionally biased region" description="Basic and acidic residues" evidence="1">
    <location>
        <begin position="67"/>
        <end position="80"/>
    </location>
</feature>
<reference evidence="2" key="1">
    <citation type="submission" date="2020-10" db="EMBL/GenBank/DDBJ databases">
        <authorList>
            <person name="Han B."/>
            <person name="Lu T."/>
            <person name="Zhao Q."/>
            <person name="Huang X."/>
            <person name="Zhao Y."/>
        </authorList>
    </citation>
    <scope>NUCLEOTIDE SEQUENCE</scope>
</reference>
<organism evidence="2 3">
    <name type="scientific">Miscanthus lutarioriparius</name>
    <dbReference type="NCBI Taxonomy" id="422564"/>
    <lineage>
        <taxon>Eukaryota</taxon>
        <taxon>Viridiplantae</taxon>
        <taxon>Streptophyta</taxon>
        <taxon>Embryophyta</taxon>
        <taxon>Tracheophyta</taxon>
        <taxon>Spermatophyta</taxon>
        <taxon>Magnoliopsida</taxon>
        <taxon>Liliopsida</taxon>
        <taxon>Poales</taxon>
        <taxon>Poaceae</taxon>
        <taxon>PACMAD clade</taxon>
        <taxon>Panicoideae</taxon>
        <taxon>Andropogonodae</taxon>
        <taxon>Andropogoneae</taxon>
        <taxon>Saccharinae</taxon>
        <taxon>Miscanthus</taxon>
    </lineage>
</organism>
<evidence type="ECO:0000313" key="2">
    <source>
        <dbReference type="EMBL" id="CAD6205076.1"/>
    </source>
</evidence>
<feature type="compositionally biased region" description="Low complexity" evidence="1">
    <location>
        <begin position="48"/>
        <end position="60"/>
    </location>
</feature>
<dbReference type="AlphaFoldDB" id="A0A811MHV2"/>